<sequence length="208" mass="23486">MFGLLRRRKYGKPSKVPLPVLEVEEPVPVDPNSSAMILSKLPLPNWPRRGNFTSSTKPYSSNPEKYRYTATYNDSWSTHVAFTSTSNETDSKSIVWTPQTVRVTTLCTKTDSWTGTNGYRAVPASVDPEMSSTQIIKAWISLDPSAQELWNLYKNTMLPRIYYIGQSYVGYTSRGKLELVLERVDIENNSIIIRAALVEVGVKGTSYY</sequence>
<evidence type="ECO:0000313" key="1">
    <source>
        <dbReference type="EMBL" id="RPA86519.1"/>
    </source>
</evidence>
<keyword evidence="2" id="KW-1185">Reference proteome</keyword>
<proteinExistence type="predicted"/>
<evidence type="ECO:0000313" key="2">
    <source>
        <dbReference type="Proteomes" id="UP000275078"/>
    </source>
</evidence>
<dbReference type="AlphaFoldDB" id="A0A3N4IKW9"/>
<reference evidence="1 2" key="1">
    <citation type="journal article" date="2018" name="Nat. Ecol. Evol.">
        <title>Pezizomycetes genomes reveal the molecular basis of ectomycorrhizal truffle lifestyle.</title>
        <authorList>
            <person name="Murat C."/>
            <person name="Payen T."/>
            <person name="Noel B."/>
            <person name="Kuo A."/>
            <person name="Morin E."/>
            <person name="Chen J."/>
            <person name="Kohler A."/>
            <person name="Krizsan K."/>
            <person name="Balestrini R."/>
            <person name="Da Silva C."/>
            <person name="Montanini B."/>
            <person name="Hainaut M."/>
            <person name="Levati E."/>
            <person name="Barry K.W."/>
            <person name="Belfiori B."/>
            <person name="Cichocki N."/>
            <person name="Clum A."/>
            <person name="Dockter R.B."/>
            <person name="Fauchery L."/>
            <person name="Guy J."/>
            <person name="Iotti M."/>
            <person name="Le Tacon F."/>
            <person name="Lindquist E.A."/>
            <person name="Lipzen A."/>
            <person name="Malagnac F."/>
            <person name="Mello A."/>
            <person name="Molinier V."/>
            <person name="Miyauchi S."/>
            <person name="Poulain J."/>
            <person name="Riccioni C."/>
            <person name="Rubini A."/>
            <person name="Sitrit Y."/>
            <person name="Splivallo R."/>
            <person name="Traeger S."/>
            <person name="Wang M."/>
            <person name="Zifcakova L."/>
            <person name="Wipf D."/>
            <person name="Zambonelli A."/>
            <person name="Paolocci F."/>
            <person name="Nowrousian M."/>
            <person name="Ottonello S."/>
            <person name="Baldrian P."/>
            <person name="Spatafora J.W."/>
            <person name="Henrissat B."/>
            <person name="Nagy L.G."/>
            <person name="Aury J.M."/>
            <person name="Wincker P."/>
            <person name="Grigoriev I.V."/>
            <person name="Bonfante P."/>
            <person name="Martin F.M."/>
        </authorList>
    </citation>
    <scope>NUCLEOTIDE SEQUENCE [LARGE SCALE GENOMIC DNA]</scope>
    <source>
        <strain evidence="1 2">RN42</strain>
    </source>
</reference>
<accession>A0A3N4IKW9</accession>
<dbReference type="EMBL" id="ML119649">
    <property type="protein sequence ID" value="RPA86519.1"/>
    <property type="molecule type" value="Genomic_DNA"/>
</dbReference>
<protein>
    <submittedName>
        <fullName evidence="1">Uncharacterized protein</fullName>
    </submittedName>
</protein>
<organism evidence="1 2">
    <name type="scientific">Ascobolus immersus RN42</name>
    <dbReference type="NCBI Taxonomy" id="1160509"/>
    <lineage>
        <taxon>Eukaryota</taxon>
        <taxon>Fungi</taxon>
        <taxon>Dikarya</taxon>
        <taxon>Ascomycota</taxon>
        <taxon>Pezizomycotina</taxon>
        <taxon>Pezizomycetes</taxon>
        <taxon>Pezizales</taxon>
        <taxon>Ascobolaceae</taxon>
        <taxon>Ascobolus</taxon>
    </lineage>
</organism>
<dbReference type="Proteomes" id="UP000275078">
    <property type="component" value="Unassembled WGS sequence"/>
</dbReference>
<name>A0A3N4IKW9_ASCIM</name>
<gene>
    <name evidence="1" type="ORF">BJ508DRAFT_301882</name>
</gene>